<proteinExistence type="predicted"/>
<reference evidence="2 3" key="1">
    <citation type="submission" date="2023-08" db="EMBL/GenBank/DDBJ databases">
        <title>New molecular markers tilS and rpoB for phylogenetic and monitoring studies of the genus Thiothrix biodiversity.</title>
        <authorList>
            <person name="Ravin N.V."/>
            <person name="Smolyakov D."/>
            <person name="Markov N.D."/>
            <person name="Beletsky A.V."/>
            <person name="Mardanov A.V."/>
            <person name="Rudenko T.S."/>
            <person name="Grabovich M.Y."/>
        </authorList>
    </citation>
    <scope>NUCLEOTIDE SEQUENCE</scope>
    <source>
        <strain evidence="2">DNT52</strain>
        <strain evidence="1 3">H33</strain>
    </source>
</reference>
<organism evidence="2">
    <name type="scientific">Thiothrix subterranea</name>
    <dbReference type="NCBI Taxonomy" id="2735563"/>
    <lineage>
        <taxon>Bacteria</taxon>
        <taxon>Pseudomonadati</taxon>
        <taxon>Pseudomonadota</taxon>
        <taxon>Gammaproteobacteria</taxon>
        <taxon>Thiotrichales</taxon>
        <taxon>Thiotrichaceae</taxon>
        <taxon>Thiothrix</taxon>
    </lineage>
</organism>
<dbReference type="Proteomes" id="UP001229862">
    <property type="component" value="Chromosome"/>
</dbReference>
<evidence type="ECO:0000313" key="1">
    <source>
        <dbReference type="EMBL" id="MDQ5769945.1"/>
    </source>
</evidence>
<gene>
    <name evidence="1" type="ORF">RCC75_15495</name>
    <name evidence="2" type="ORF">RCG00_17235</name>
</gene>
<dbReference type="AlphaFoldDB" id="A0AA51R3Y8"/>
<name>A0AA51R3Y8_9GAMM</name>
<dbReference type="EMBL" id="JAVFKN010000023">
    <property type="protein sequence ID" value="MDQ5769945.1"/>
    <property type="molecule type" value="Genomic_DNA"/>
</dbReference>
<evidence type="ECO:0000313" key="2">
    <source>
        <dbReference type="EMBL" id="WML86030.1"/>
    </source>
</evidence>
<keyword evidence="3" id="KW-1185">Reference proteome</keyword>
<evidence type="ECO:0000313" key="3">
    <source>
        <dbReference type="Proteomes" id="UP001223336"/>
    </source>
</evidence>
<dbReference type="Proteomes" id="UP001223336">
    <property type="component" value="Unassembled WGS sequence"/>
</dbReference>
<sequence>MTAPLKPSSPGLGSTVIEYPAGAKRQQSAPEPKAAPVHKLDLLKHIPDCMFKRYVIDVAKMTRIPANTSFLVGLGIVSTVTARCFVVSYEERGYLPLGLYILAEHDSGTGKSWMLKTYQSPVFSSVKALVSDWKSRKQAAEAAKEDFYEPFPNFSYDTDVTPEGLDQTLSATNGYFALASAEKGLANSISGASYGAGKTNNDLWLKGCNAEHHGSKRKGRGGYTGDVVGAVVNIAQPGLVQTILTQSDHSGAAERCLMISEESLLGTRKHGREYRHFPNEGDQGAYNRIMQGLTVLATQNQPVEQLPGYRLSREDWDKVYTLQNEVEPHTISGGKYSSQTLKSIVGKVDIQIMKIAANLAVLDECPPGLIPSQWVDSAIGIVRDMLEYTYRLLIELDVIGTNALEDSVIAYLSEKRTATRRQFHQAKHKAKPWSELPKAAAGQAMRDTIDGLIDKGIVGEFEEFDASGKRAAILKLIA</sequence>
<dbReference type="RefSeq" id="WP_308135742.1">
    <property type="nucleotide sequence ID" value="NZ_CP133197.1"/>
</dbReference>
<dbReference type="Pfam" id="PF13148">
    <property type="entry name" value="DUF3987"/>
    <property type="match status" value="1"/>
</dbReference>
<protein>
    <submittedName>
        <fullName evidence="2">DUF3987 domain-containing protein</fullName>
    </submittedName>
</protein>
<dbReference type="EMBL" id="CP133217">
    <property type="protein sequence ID" value="WML86030.1"/>
    <property type="molecule type" value="Genomic_DNA"/>
</dbReference>
<accession>A0AA51R3Y8</accession>
<dbReference type="InterPro" id="IPR025048">
    <property type="entry name" value="DUF3987"/>
</dbReference>